<dbReference type="AlphaFoldDB" id="R4X9N3"/>
<keyword evidence="3" id="KW-0687">Ribonucleoprotein</keyword>
<dbReference type="HAMAP" id="MF_01310">
    <property type="entry name" value="Ribosomal_uS11"/>
    <property type="match status" value="1"/>
</dbReference>
<keyword evidence="5" id="KW-1185">Reference proteome</keyword>
<evidence type="ECO:0000256" key="3">
    <source>
        <dbReference type="ARBA" id="ARBA00023274"/>
    </source>
</evidence>
<dbReference type="Proteomes" id="UP000013776">
    <property type="component" value="Unassembled WGS sequence"/>
</dbReference>
<dbReference type="GO" id="GO:0003735">
    <property type="term" value="F:structural constituent of ribosome"/>
    <property type="evidence" value="ECO:0007669"/>
    <property type="project" value="InterPro"/>
</dbReference>
<dbReference type="VEuPathDB" id="FungiDB:TAPDE_002440"/>
<dbReference type="GO" id="GO:0006412">
    <property type="term" value="P:translation"/>
    <property type="evidence" value="ECO:0007669"/>
    <property type="project" value="InterPro"/>
</dbReference>
<evidence type="ECO:0000313" key="4">
    <source>
        <dbReference type="EMBL" id="CCG82440.1"/>
    </source>
</evidence>
<name>R4X9N3_TAPDE</name>
<dbReference type="STRING" id="1097556.R4X9N3"/>
<dbReference type="eggNOG" id="ENOG502S752">
    <property type="taxonomic scope" value="Eukaryota"/>
</dbReference>
<dbReference type="Gene3D" id="3.30.420.80">
    <property type="entry name" value="Ribosomal protein S11"/>
    <property type="match status" value="1"/>
</dbReference>
<dbReference type="InterPro" id="IPR001971">
    <property type="entry name" value="Ribosomal_uS11"/>
</dbReference>
<dbReference type="Pfam" id="PF00411">
    <property type="entry name" value="Ribosomal_S11"/>
    <property type="match status" value="1"/>
</dbReference>
<proteinExistence type="inferred from homology"/>
<dbReference type="EMBL" id="CAHR02000084">
    <property type="protein sequence ID" value="CCG82440.1"/>
    <property type="molecule type" value="Genomic_DNA"/>
</dbReference>
<organism evidence="4 5">
    <name type="scientific">Taphrina deformans (strain PYCC 5710 / ATCC 11124 / CBS 356.35 / IMI 108563 / JCM 9778 / NBRC 8474)</name>
    <name type="common">Peach leaf curl fungus</name>
    <name type="synonym">Lalaria deformans</name>
    <dbReference type="NCBI Taxonomy" id="1097556"/>
    <lineage>
        <taxon>Eukaryota</taxon>
        <taxon>Fungi</taxon>
        <taxon>Dikarya</taxon>
        <taxon>Ascomycota</taxon>
        <taxon>Taphrinomycotina</taxon>
        <taxon>Taphrinomycetes</taxon>
        <taxon>Taphrinales</taxon>
        <taxon>Taphrinaceae</taxon>
        <taxon>Taphrina</taxon>
    </lineage>
</organism>
<dbReference type="SUPFAM" id="SSF53137">
    <property type="entry name" value="Translational machinery components"/>
    <property type="match status" value="1"/>
</dbReference>
<dbReference type="InterPro" id="IPR036967">
    <property type="entry name" value="Ribosomal_uS11_sf"/>
</dbReference>
<dbReference type="GO" id="GO:0005840">
    <property type="term" value="C:ribosome"/>
    <property type="evidence" value="ECO:0007669"/>
    <property type="project" value="UniProtKB-KW"/>
</dbReference>
<evidence type="ECO:0000256" key="2">
    <source>
        <dbReference type="ARBA" id="ARBA00022980"/>
    </source>
</evidence>
<dbReference type="PANTHER" id="PTHR11759">
    <property type="entry name" value="40S RIBOSOMAL PROTEIN S14/30S RIBOSOMAL PROTEIN S11"/>
    <property type="match status" value="1"/>
</dbReference>
<sequence length="238" mass="26584">MLSTVRSIHAVKRSSVRSFSITSVQLADESTNDAISKLVGDLDIGLNKRIQSSEQGGTTNPLPFAPRQLRSDTGNVYFRPQDAEKYQLATNKYYLHCLTSHSNTLLTLTNHKHEPIMWTSAGLCGFKKAARGGYEAGFRSTTMMLEKMKQKEEDDAALELKARTEPQKIQKTQAKKQKPQFKPASIELIIKDFGLGREAVMKALMGVEGDHYRTKITNIIDATPLKFGGVRARAVRRL</sequence>
<protein>
    <submittedName>
        <fullName evidence="4">Ribosomal protein S11</fullName>
    </submittedName>
</protein>
<dbReference type="OrthoDB" id="1654884at2759"/>
<evidence type="ECO:0000313" key="5">
    <source>
        <dbReference type="Proteomes" id="UP000013776"/>
    </source>
</evidence>
<accession>R4X9N3</accession>
<evidence type="ECO:0000256" key="1">
    <source>
        <dbReference type="ARBA" id="ARBA00006194"/>
    </source>
</evidence>
<dbReference type="GO" id="GO:1990904">
    <property type="term" value="C:ribonucleoprotein complex"/>
    <property type="evidence" value="ECO:0007669"/>
    <property type="project" value="UniProtKB-KW"/>
</dbReference>
<reference evidence="4 5" key="1">
    <citation type="journal article" date="2013" name="MBio">
        <title>Genome sequencing of the plant pathogen Taphrina deformans, the causal agent of peach leaf curl.</title>
        <authorList>
            <person name="Cisse O.H."/>
            <person name="Almeida J.M.G.C.F."/>
            <person name="Fonseca A."/>
            <person name="Kumar A.A."/>
            <person name="Salojaervi J."/>
            <person name="Overmyer K."/>
            <person name="Hauser P.M."/>
            <person name="Pagni M."/>
        </authorList>
    </citation>
    <scope>NUCLEOTIDE SEQUENCE [LARGE SCALE GENOMIC DNA]</scope>
    <source>
        <strain evidence="5">PYCC 5710 / ATCC 11124 / CBS 356.35 / IMI 108563 / JCM 9778 / NBRC 8474</strain>
    </source>
</reference>
<comment type="similarity">
    <text evidence="1">Belongs to the universal ribosomal protein uS11 family.</text>
</comment>
<gene>
    <name evidence="4" type="ORF">TAPDE_002440</name>
</gene>
<keyword evidence="2 4" id="KW-0689">Ribosomal protein</keyword>
<comment type="caution">
    <text evidence="4">The sequence shown here is derived from an EMBL/GenBank/DDBJ whole genome shotgun (WGS) entry which is preliminary data.</text>
</comment>